<feature type="region of interest" description="Disordered" evidence="1">
    <location>
        <begin position="625"/>
        <end position="653"/>
    </location>
</feature>
<proteinExistence type="predicted"/>
<reference evidence="2 3" key="1">
    <citation type="submission" date="2019-03" db="EMBL/GenBank/DDBJ databases">
        <title>Nematode-trapping fungi genome.</title>
        <authorList>
            <person name="Vidal-Diez De Ulzurrun G."/>
        </authorList>
    </citation>
    <scope>NUCLEOTIDE SEQUENCE [LARGE SCALE GENOMIC DNA]</scope>
    <source>
        <strain evidence="2 3">TWF154</strain>
    </source>
</reference>
<sequence length="774" mass="87617">MLPRRRIGAKALTWQTTRIQPSHQVRLLATQRPSLPKSVENNARVNTILKVQNAVAMTSSKLTLDNLTTDDQRRDYLWSRKEQISRILPGREWKKVFAIARRLFEHNYLIRPPADKEFRKRMLDNYGELLTKLEQTPVWLAGEIKMLEARDLAENQDAEEGLDTTELSNTTESVDEATPDALSSPKEEVLKDGSANTRTSDQVLVLPDANISEKTSGADAEDISRYRNLVISPESEPVKATVNPTKNTVEKPVSKSFLKPVVEDSVEMSAERFLEKKATESAKDQEKEVPPIQIIFPEYNKVIRSSVREEEMTVEKLNQLQVPEDKISGAFEILQKLSRTLVTENVRPDLKPVLFPNQATYALLTEATTLLEEACFEFVKKRAPSVTSWPTFDCPEAQEYKRWVDLIIKLGKEHSKDGFKLPPKFIEGMSYGDIIRNSAAHRLPIHAPKLRELLRRARLWMEPLDVPEVLQKFERLEQSAAEMQTELEDDLSPVVEELRGVLSRIKGRWDKVKRLEDKILEIQKSIRMEKSGIELEEQNIQDSLRKAQGIRYERGQKFERQRFQVHVHGALAEASESKVEAEQLPEEWREDELIIEDLPVGTETNSHATEKGSEVPGMEILKVTSKTPFKPKEKTKAGQALGEAGHTSENQPKLERDYQGGLVSFEANALPDIEDVSLVNSKRLKQISANNKSKGMPAEVLGKGPSKADDQGVKEGLLGEEAGPKKTTSSENDLKNPKDAKKIGFEGSNLSRESDIESSKSSSTKWYNPLSWFK</sequence>
<feature type="region of interest" description="Disordered" evidence="1">
    <location>
        <begin position="689"/>
        <end position="774"/>
    </location>
</feature>
<protein>
    <submittedName>
        <fullName evidence="2">Uncharacterized protein</fullName>
    </submittedName>
</protein>
<organism evidence="2 3">
    <name type="scientific">Orbilia oligospora</name>
    <name type="common">Nematode-trapping fungus</name>
    <name type="synonym">Arthrobotrys oligospora</name>
    <dbReference type="NCBI Taxonomy" id="2813651"/>
    <lineage>
        <taxon>Eukaryota</taxon>
        <taxon>Fungi</taxon>
        <taxon>Dikarya</taxon>
        <taxon>Ascomycota</taxon>
        <taxon>Pezizomycotina</taxon>
        <taxon>Orbiliomycetes</taxon>
        <taxon>Orbiliales</taxon>
        <taxon>Orbiliaceae</taxon>
        <taxon>Orbilia</taxon>
    </lineage>
</organism>
<accession>A0A7C8P2G2</accession>
<evidence type="ECO:0000313" key="2">
    <source>
        <dbReference type="EMBL" id="TGJ69614.1"/>
    </source>
</evidence>
<dbReference type="OrthoDB" id="5324651at2759"/>
<dbReference type="Proteomes" id="UP000297595">
    <property type="component" value="Unassembled WGS sequence"/>
</dbReference>
<comment type="caution">
    <text evidence="2">The sequence shown here is derived from an EMBL/GenBank/DDBJ whole genome shotgun (WGS) entry which is preliminary data.</text>
</comment>
<feature type="region of interest" description="Disordered" evidence="1">
    <location>
        <begin position="155"/>
        <end position="196"/>
    </location>
</feature>
<name>A0A7C8P2G2_ORBOL</name>
<evidence type="ECO:0000256" key="1">
    <source>
        <dbReference type="SAM" id="MobiDB-lite"/>
    </source>
</evidence>
<feature type="compositionally biased region" description="Basic and acidic residues" evidence="1">
    <location>
        <begin position="732"/>
        <end position="744"/>
    </location>
</feature>
<dbReference type="AlphaFoldDB" id="A0A7C8P2G2"/>
<evidence type="ECO:0000313" key="3">
    <source>
        <dbReference type="Proteomes" id="UP000297595"/>
    </source>
</evidence>
<gene>
    <name evidence="2" type="ORF">EYR41_005641</name>
</gene>
<dbReference type="EMBL" id="SOZJ01000003">
    <property type="protein sequence ID" value="TGJ69614.1"/>
    <property type="molecule type" value="Genomic_DNA"/>
</dbReference>